<protein>
    <submittedName>
        <fullName evidence="1">Uncharacterized protein</fullName>
    </submittedName>
</protein>
<proteinExistence type="predicted"/>
<dbReference type="AlphaFoldDB" id="A0A1X7SMK8"/>
<reference evidence="1" key="1">
    <citation type="submission" date="2017-05" db="UniProtKB">
        <authorList>
            <consortium name="EnsemblMetazoa"/>
        </authorList>
    </citation>
    <scope>IDENTIFICATION</scope>
</reference>
<dbReference type="InParanoid" id="A0A1X7SMK8"/>
<organism evidence="1">
    <name type="scientific">Amphimedon queenslandica</name>
    <name type="common">Sponge</name>
    <dbReference type="NCBI Taxonomy" id="400682"/>
    <lineage>
        <taxon>Eukaryota</taxon>
        <taxon>Metazoa</taxon>
        <taxon>Porifera</taxon>
        <taxon>Demospongiae</taxon>
        <taxon>Heteroscleromorpha</taxon>
        <taxon>Haplosclerida</taxon>
        <taxon>Niphatidae</taxon>
        <taxon>Amphimedon</taxon>
    </lineage>
</organism>
<dbReference type="EnsemblMetazoa" id="Aqu2.1.03301_001">
    <property type="protein sequence ID" value="Aqu2.1.03301_001"/>
    <property type="gene ID" value="Aqu2.1.03301"/>
</dbReference>
<name>A0A1X7SMK8_AMPQE</name>
<sequence>MSPRVHKNYLLLMSPTNLL</sequence>
<accession>A0A1X7SMK8</accession>
<evidence type="ECO:0000313" key="1">
    <source>
        <dbReference type="EnsemblMetazoa" id="Aqu2.1.03301_001"/>
    </source>
</evidence>